<reference evidence="4" key="1">
    <citation type="submission" date="2014-07" db="EMBL/GenBank/DDBJ databases">
        <title>Methanogenic archaea and the global carbon cycle.</title>
        <authorList>
            <person name="Henriksen J.R."/>
            <person name="Luke J."/>
            <person name="Reinhart S."/>
            <person name="Benedict M.N."/>
            <person name="Youngblut N.D."/>
            <person name="Metcalf M.E."/>
            <person name="Whitaker R.J."/>
            <person name="Metcalf W.W."/>
        </authorList>
    </citation>
    <scope>NUCLEOTIDE SEQUENCE [LARGE SCALE GENOMIC DNA]</scope>
    <source>
        <strain evidence="4">3</strain>
    </source>
</reference>
<dbReference type="KEGG" id="mbak:MSBR3_0397"/>
<dbReference type="Gene3D" id="3.40.720.10">
    <property type="entry name" value="Alkaline Phosphatase, subunit A"/>
    <property type="match status" value="1"/>
</dbReference>
<dbReference type="STRING" id="1434107.MSBR3_0397"/>
<dbReference type="Pfam" id="PF01676">
    <property type="entry name" value="Metalloenzyme"/>
    <property type="match status" value="1"/>
</dbReference>
<feature type="region of interest" description="Disordered" evidence="1">
    <location>
        <begin position="457"/>
        <end position="487"/>
    </location>
</feature>
<keyword evidence="2" id="KW-0812">Transmembrane</keyword>
<dbReference type="HOGENOM" id="CLU_586106_0_0_2"/>
<dbReference type="EMBL" id="CP009517">
    <property type="protein sequence ID" value="AKB80975.1"/>
    <property type="molecule type" value="Genomic_DNA"/>
</dbReference>
<dbReference type="RefSeq" id="WP_048106169.1">
    <property type="nucleotide sequence ID" value="NZ_CP009517.1"/>
</dbReference>
<dbReference type="PANTHER" id="PTHR31637:SF0">
    <property type="entry name" value="2,3-BISPHOSPHOGLYCERATE-INDEPENDENT PHOSPHOGLYCERATE MUTASE"/>
    <property type="match status" value="1"/>
</dbReference>
<evidence type="ECO:0000313" key="4">
    <source>
        <dbReference type="EMBL" id="AKB80975.1"/>
    </source>
</evidence>
<evidence type="ECO:0000256" key="1">
    <source>
        <dbReference type="SAM" id="MobiDB-lite"/>
    </source>
</evidence>
<proteinExistence type="predicted"/>
<dbReference type="InterPro" id="IPR005995">
    <property type="entry name" value="Pgm_bpd_ind"/>
</dbReference>
<dbReference type="PANTHER" id="PTHR31637">
    <property type="entry name" value="2,3-BISPHOSPHOGLYCERATE-INDEPENDENT PHOSPHOGLYCERATE MUTASE"/>
    <property type="match status" value="1"/>
</dbReference>
<dbReference type="SUPFAM" id="SSF53649">
    <property type="entry name" value="Alkaline phosphatase-like"/>
    <property type="match status" value="1"/>
</dbReference>
<name>A0A0E3WX47_METBA</name>
<keyword evidence="5" id="KW-1185">Reference proteome</keyword>
<protein>
    <submittedName>
        <fullName evidence="4">Phosphoglycerate mutase</fullName>
    </submittedName>
</protein>
<dbReference type="PATRIC" id="fig|1434107.4.peg.520"/>
<feature type="transmembrane region" description="Helical" evidence="2">
    <location>
        <begin position="499"/>
        <end position="520"/>
    </location>
</feature>
<dbReference type="GO" id="GO:0006007">
    <property type="term" value="P:glucose catabolic process"/>
    <property type="evidence" value="ECO:0007669"/>
    <property type="project" value="InterPro"/>
</dbReference>
<accession>A0A0E3WX47</accession>
<feature type="domain" description="Metalloenzyme" evidence="3">
    <location>
        <begin position="227"/>
        <end position="338"/>
    </location>
</feature>
<dbReference type="Proteomes" id="UP000033066">
    <property type="component" value="Chromosome"/>
</dbReference>
<evidence type="ECO:0000256" key="2">
    <source>
        <dbReference type="SAM" id="Phobius"/>
    </source>
</evidence>
<dbReference type="OrthoDB" id="147085at2157"/>
<dbReference type="GO" id="GO:0030145">
    <property type="term" value="F:manganese ion binding"/>
    <property type="evidence" value="ECO:0007669"/>
    <property type="project" value="TreeGrafter"/>
</dbReference>
<dbReference type="AlphaFoldDB" id="A0A0E3WX47"/>
<organism evidence="4 5">
    <name type="scientific">Methanosarcina barkeri 3</name>
    <dbReference type="NCBI Taxonomy" id="1434107"/>
    <lineage>
        <taxon>Archaea</taxon>
        <taxon>Methanobacteriati</taxon>
        <taxon>Methanobacteriota</taxon>
        <taxon>Stenosarchaea group</taxon>
        <taxon>Methanomicrobia</taxon>
        <taxon>Methanosarcinales</taxon>
        <taxon>Methanosarcinaceae</taxon>
        <taxon>Methanosarcina</taxon>
    </lineage>
</organism>
<dbReference type="InterPro" id="IPR006124">
    <property type="entry name" value="Metalloenzyme"/>
</dbReference>
<keyword evidence="2" id="KW-1133">Transmembrane helix</keyword>
<dbReference type="GO" id="GO:0004619">
    <property type="term" value="F:phosphoglycerate mutase activity"/>
    <property type="evidence" value="ECO:0007669"/>
    <property type="project" value="InterPro"/>
</dbReference>
<dbReference type="InterPro" id="IPR017850">
    <property type="entry name" value="Alkaline_phosphatase_core_sf"/>
</dbReference>
<gene>
    <name evidence="4" type="ORF">MSBR3_0397</name>
</gene>
<dbReference type="GeneID" id="24787857"/>
<keyword evidence="2" id="KW-0472">Membrane</keyword>
<evidence type="ECO:0000313" key="5">
    <source>
        <dbReference type="Proteomes" id="UP000033066"/>
    </source>
</evidence>
<evidence type="ECO:0000259" key="3">
    <source>
        <dbReference type="Pfam" id="PF01676"/>
    </source>
</evidence>
<sequence length="523" mass="57129">MSQAVRKPKSLSVLFFLITLIAFSIFPSPASGLTEVEVNPVNTPQGAVVLIVDGLSAPFIYPELTPHALDGTPLEKAKLKNLPIISKESARILELRAPQTFTEGGHSVLVTGNPGADSELVSFKDATIFDMLHKEGYLCIAAMERGDSWSIRAEQDAILRDENNSISNMKIVLEQPEPSSDNPEVPEGLLQVMKKTADKAPGYIKSKETREKYSGYNRWGVETACSIVEYMAKNRPEQKYLLTINVGAVDSSGHHRDNYGYVDCIECLDTDISPLYELCKKNNLAFLLTADHGMGFSKDDSKGGHQSEKFTETDEAQLVPLIVHAQDVESGIIKGKHGQEDFAPTLLGILDIPDHPRFAEGKQILLTGHVNLKVELPEKGSIELRKNVNGKDGDVKEGNVKEGNIVTSLQHDDEFLFLGLEPESSYTVRASLDSGNSLEEEEKKLTLETDSVLKFTEKGQQIEESSEDNPESSSGSGKNSTASFLKKESGKSSSNLTRLIGYLVIGLVNLAGIVIIAKILKKG</sequence>